<evidence type="ECO:0008006" key="4">
    <source>
        <dbReference type="Google" id="ProtNLM"/>
    </source>
</evidence>
<comment type="caution">
    <text evidence="2">The sequence shown here is derived from an EMBL/GenBank/DDBJ whole genome shotgun (WGS) entry which is preliminary data.</text>
</comment>
<dbReference type="EMBL" id="JAUQOM010000001">
    <property type="protein sequence ID" value="MDO7833695.1"/>
    <property type="molecule type" value="Genomic_DNA"/>
</dbReference>
<gene>
    <name evidence="2" type="ORF">Q4610_01430</name>
</gene>
<dbReference type="RefSeq" id="WP_304534235.1">
    <property type="nucleotide sequence ID" value="NZ_JAUQOM010000001.1"/>
</dbReference>
<keyword evidence="3" id="KW-1185">Reference proteome</keyword>
<accession>A0ABT8ZIT4</accession>
<evidence type="ECO:0000256" key="1">
    <source>
        <dbReference type="SAM" id="MobiDB-lite"/>
    </source>
</evidence>
<proteinExistence type="predicted"/>
<dbReference type="Proteomes" id="UP001176471">
    <property type="component" value="Unassembled WGS sequence"/>
</dbReference>
<name>A0ABT8ZIT4_9SPHN</name>
<evidence type="ECO:0000313" key="3">
    <source>
        <dbReference type="Proteomes" id="UP001176471"/>
    </source>
</evidence>
<feature type="compositionally biased region" description="Polar residues" evidence="1">
    <location>
        <begin position="365"/>
        <end position="375"/>
    </location>
</feature>
<feature type="region of interest" description="Disordered" evidence="1">
    <location>
        <begin position="364"/>
        <end position="387"/>
    </location>
</feature>
<evidence type="ECO:0000313" key="2">
    <source>
        <dbReference type="EMBL" id="MDO7833695.1"/>
    </source>
</evidence>
<sequence length="595" mass="64639">MTPQAAWRLLGIAATQDRKAIRSAYAARLRAIDPDADRDGFAALRTARDLALALVAQTDVTVAEEDASRPDGVDGVTVTLPAPALPLTAPVVAIGQGEAAEFSLPAPVSQDEWQAPLLTQDYRAPGDADDAIDLAIPDWTSAPPHEVEAFDADRPDHALHALLYPDPDADTQQAAMTQADMDAGAALIDRLHADAQQGAIDLHDRTENWLANVLAGAWPRSHPLLAHAAGRFGWAAREGQIDAPPAIDYINRRLASERFADAVQEKGHPLHGAWKQLSKPTRAGQSRAIWWEGHKIDDLLATIRRDYPELEQRLDWHRVAMWDSRRDTPRSTKGAIFMVVVAIQLIAVVARCVGDKAPDQDSYAPLTTQSVTPATQPLPVSVPPRRPGGLGDFDADVKAALLAAFGPDMTVKTLKNDAQLVYQMFESNWRISLDMDRTRAQYIATMEGLMRERYGLLARQAGGAALVAYQRQRLREERLLKDEHWKHCAESSNSGRLPDIVHIPADKRAKARASIAKLILAMPANPAPPPSGGTFSVPGPIVEKTMAGSGLPLDRVQATFQGQGSDREKCLSHIALLDATLEANAETQSAILPHI</sequence>
<reference evidence="2" key="1">
    <citation type="submission" date="2023-07" db="EMBL/GenBank/DDBJ databases">
        <title>Bacterial whole genome sequence for Sphingobium sp. HBC34.</title>
        <authorList>
            <person name="Le V."/>
            <person name="Ko S.-R."/>
            <person name="Ahn C.-Y."/>
            <person name="Oh H.-M."/>
        </authorList>
    </citation>
    <scope>NUCLEOTIDE SEQUENCE</scope>
    <source>
        <strain evidence="2">HBC34</strain>
    </source>
</reference>
<protein>
    <recommendedName>
        <fullName evidence="4">Molecular chaperone DnaJ</fullName>
    </recommendedName>
</protein>
<organism evidence="2 3">
    <name type="scientific">Sphingobium cyanobacteriorum</name>
    <dbReference type="NCBI Taxonomy" id="3063954"/>
    <lineage>
        <taxon>Bacteria</taxon>
        <taxon>Pseudomonadati</taxon>
        <taxon>Pseudomonadota</taxon>
        <taxon>Alphaproteobacteria</taxon>
        <taxon>Sphingomonadales</taxon>
        <taxon>Sphingomonadaceae</taxon>
        <taxon>Sphingobium</taxon>
    </lineage>
</organism>